<evidence type="ECO:0000313" key="3">
    <source>
        <dbReference type="Proteomes" id="UP001331761"/>
    </source>
</evidence>
<organism evidence="2 3">
    <name type="scientific">Trichostrongylus colubriformis</name>
    <name type="common">Black scour worm</name>
    <dbReference type="NCBI Taxonomy" id="6319"/>
    <lineage>
        <taxon>Eukaryota</taxon>
        <taxon>Metazoa</taxon>
        <taxon>Ecdysozoa</taxon>
        <taxon>Nematoda</taxon>
        <taxon>Chromadorea</taxon>
        <taxon>Rhabditida</taxon>
        <taxon>Rhabditina</taxon>
        <taxon>Rhabditomorpha</taxon>
        <taxon>Strongyloidea</taxon>
        <taxon>Trichostrongylidae</taxon>
        <taxon>Trichostrongylus</taxon>
    </lineage>
</organism>
<sequence length="233" mass="25105">MALGDRRKSLTTSSALLTTMQLLVILLCNASTSLSCAPVPNGQEKTVTFTLSDFRIPTQMAYSSNVSAQLAAPLISSTREQAQRQITNHVEQAVHQEIRRQAAIQGLSLADQDTVARQIRVSSTYQPMHCTTVNAAASDLVSSGDGYNCLVSGPVVAGISTLQNKTVVNSTVPAEFTTYPGTIRHNAVGNLVIQHVLEIRGQLRAGWIDVSARNEKINGVLENGEKHIIHFAN</sequence>
<comment type="caution">
    <text evidence="2">The sequence shown here is derived from an EMBL/GenBank/DDBJ whole genome shotgun (WGS) entry which is preliminary data.</text>
</comment>
<proteinExistence type="predicted"/>
<keyword evidence="1" id="KW-0732">Signal</keyword>
<reference evidence="2 3" key="1">
    <citation type="submission" date="2019-10" db="EMBL/GenBank/DDBJ databases">
        <title>Assembly and Annotation for the nematode Trichostrongylus colubriformis.</title>
        <authorList>
            <person name="Martin J."/>
        </authorList>
    </citation>
    <scope>NUCLEOTIDE SEQUENCE [LARGE SCALE GENOMIC DNA]</scope>
    <source>
        <strain evidence="2">G859</strain>
        <tissue evidence="2">Whole worm</tissue>
    </source>
</reference>
<gene>
    <name evidence="2" type="ORF">GCK32_014651</name>
</gene>
<evidence type="ECO:0000313" key="2">
    <source>
        <dbReference type="EMBL" id="KAK5973176.1"/>
    </source>
</evidence>
<protein>
    <submittedName>
        <fullName evidence="2">Uncharacterized protein</fullName>
    </submittedName>
</protein>
<feature type="signal peptide" evidence="1">
    <location>
        <begin position="1"/>
        <end position="30"/>
    </location>
</feature>
<dbReference type="Proteomes" id="UP001331761">
    <property type="component" value="Unassembled WGS sequence"/>
</dbReference>
<dbReference type="AlphaFoldDB" id="A0AAN8F4D2"/>
<feature type="chain" id="PRO_5042815519" evidence="1">
    <location>
        <begin position="31"/>
        <end position="233"/>
    </location>
</feature>
<keyword evidence="3" id="KW-1185">Reference proteome</keyword>
<dbReference type="EMBL" id="WIXE01015805">
    <property type="protein sequence ID" value="KAK5973176.1"/>
    <property type="molecule type" value="Genomic_DNA"/>
</dbReference>
<evidence type="ECO:0000256" key="1">
    <source>
        <dbReference type="SAM" id="SignalP"/>
    </source>
</evidence>
<accession>A0AAN8F4D2</accession>
<name>A0AAN8F4D2_TRICO</name>